<dbReference type="Gene3D" id="3.30.160.390">
    <property type="entry name" value="Integrase, DNA-binding domain"/>
    <property type="match status" value="1"/>
</dbReference>
<evidence type="ECO:0000256" key="2">
    <source>
        <dbReference type="ARBA" id="ARBA00022908"/>
    </source>
</evidence>
<evidence type="ECO:0000259" key="6">
    <source>
        <dbReference type="PROSITE" id="PS51898"/>
    </source>
</evidence>
<organism evidence="8 9">
    <name type="scientific">Actinobacillus succinogenes (strain ATCC 55618 / DSM 22257 / CCUG 43843 / 130Z)</name>
    <dbReference type="NCBI Taxonomy" id="339671"/>
    <lineage>
        <taxon>Bacteria</taxon>
        <taxon>Pseudomonadati</taxon>
        <taxon>Pseudomonadota</taxon>
        <taxon>Gammaproteobacteria</taxon>
        <taxon>Pasteurellales</taxon>
        <taxon>Pasteurellaceae</taxon>
        <taxon>Actinobacillus</taxon>
    </lineage>
</organism>
<dbReference type="GO" id="GO:0003677">
    <property type="term" value="F:DNA binding"/>
    <property type="evidence" value="ECO:0007669"/>
    <property type="project" value="UniProtKB-UniRule"/>
</dbReference>
<dbReference type="CDD" id="cd00801">
    <property type="entry name" value="INT_P4_C"/>
    <property type="match status" value="1"/>
</dbReference>
<dbReference type="InterPro" id="IPR038488">
    <property type="entry name" value="Integrase_DNA-bd_sf"/>
</dbReference>
<evidence type="ECO:0000256" key="5">
    <source>
        <dbReference type="PROSITE-ProRule" id="PRU01248"/>
    </source>
</evidence>
<dbReference type="InterPro" id="IPR044068">
    <property type="entry name" value="CB"/>
</dbReference>
<dbReference type="AlphaFoldDB" id="A6VNS1"/>
<dbReference type="PANTHER" id="PTHR30629:SF6">
    <property type="entry name" value="PROPHAGE INTEGRASE INTA-RELATED"/>
    <property type="match status" value="1"/>
</dbReference>
<dbReference type="InterPro" id="IPR002104">
    <property type="entry name" value="Integrase_catalytic"/>
</dbReference>
<dbReference type="Pfam" id="PF00589">
    <property type="entry name" value="Phage_integrase"/>
    <property type="match status" value="1"/>
</dbReference>
<dbReference type="PANTHER" id="PTHR30629">
    <property type="entry name" value="PROPHAGE INTEGRASE"/>
    <property type="match status" value="1"/>
</dbReference>
<keyword evidence="3 5" id="KW-0238">DNA-binding</keyword>
<dbReference type="Gene3D" id="1.10.443.10">
    <property type="entry name" value="Intergrase catalytic core"/>
    <property type="match status" value="1"/>
</dbReference>
<dbReference type="GO" id="GO:0015074">
    <property type="term" value="P:DNA integration"/>
    <property type="evidence" value="ECO:0007669"/>
    <property type="project" value="UniProtKB-KW"/>
</dbReference>
<name>A6VNS1_ACTSZ</name>
<dbReference type="Gene3D" id="1.10.150.130">
    <property type="match status" value="1"/>
</dbReference>
<reference evidence="9" key="1">
    <citation type="journal article" date="2010" name="BMC Genomics">
        <title>A genomic perspective on the potential of Actinobacillus succinogenes for industrial succinate production.</title>
        <authorList>
            <person name="McKinlay J.B."/>
            <person name="Laivenieks M."/>
            <person name="Schindler B.D."/>
            <person name="McKinlay A.A."/>
            <person name="Siddaramappa S."/>
            <person name="Challacombe J.F."/>
            <person name="Lowry S.R."/>
            <person name="Clum A."/>
            <person name="Lapidus A.L."/>
            <person name="Burkhart K.B."/>
            <person name="Harkins V."/>
            <person name="Vieille C."/>
        </authorList>
    </citation>
    <scope>NUCLEOTIDE SEQUENCE [LARGE SCALE GENOMIC DNA]</scope>
    <source>
        <strain evidence="9">ATCC 55618 / DSM 22257 / CCUG 43843 / 130Z</strain>
    </source>
</reference>
<dbReference type="InterPro" id="IPR025166">
    <property type="entry name" value="Integrase_DNA_bind_dom"/>
</dbReference>
<proteinExistence type="inferred from homology"/>
<dbReference type="KEGG" id="asu:Asuc_1258"/>
<feature type="domain" description="Core-binding (CB)" evidence="7">
    <location>
        <begin position="105"/>
        <end position="191"/>
    </location>
</feature>
<evidence type="ECO:0000313" key="8">
    <source>
        <dbReference type="EMBL" id="ABR74618.1"/>
    </source>
</evidence>
<protein>
    <submittedName>
        <fullName evidence="8">Phage integrase family protein</fullName>
    </submittedName>
</protein>
<dbReference type="Proteomes" id="UP000001114">
    <property type="component" value="Chromosome"/>
</dbReference>
<keyword evidence="2" id="KW-0229">DNA integration</keyword>
<dbReference type="InterPro" id="IPR011010">
    <property type="entry name" value="DNA_brk_join_enz"/>
</dbReference>
<dbReference type="Pfam" id="PF13356">
    <property type="entry name" value="Arm-DNA-bind_3"/>
    <property type="match status" value="1"/>
</dbReference>
<dbReference type="SUPFAM" id="SSF56349">
    <property type="entry name" value="DNA breaking-rejoining enzymes"/>
    <property type="match status" value="1"/>
</dbReference>
<dbReference type="eggNOG" id="COG0582">
    <property type="taxonomic scope" value="Bacteria"/>
</dbReference>
<dbReference type="InterPro" id="IPR010998">
    <property type="entry name" value="Integrase_recombinase_N"/>
</dbReference>
<dbReference type="InterPro" id="IPR050808">
    <property type="entry name" value="Phage_Integrase"/>
</dbReference>
<gene>
    <name evidence="8" type="ordered locus">Asuc_1258</name>
</gene>
<evidence type="ECO:0000256" key="3">
    <source>
        <dbReference type="ARBA" id="ARBA00023125"/>
    </source>
</evidence>
<keyword evidence="9" id="KW-1185">Reference proteome</keyword>
<feature type="domain" description="Tyr recombinase" evidence="6">
    <location>
        <begin position="215"/>
        <end position="411"/>
    </location>
</feature>
<dbReference type="PROSITE" id="PS51900">
    <property type="entry name" value="CB"/>
    <property type="match status" value="1"/>
</dbReference>
<dbReference type="RefSeq" id="WP_012072995.1">
    <property type="nucleotide sequence ID" value="NC_009655.1"/>
</dbReference>
<evidence type="ECO:0000259" key="7">
    <source>
        <dbReference type="PROSITE" id="PS51900"/>
    </source>
</evidence>
<evidence type="ECO:0000313" key="9">
    <source>
        <dbReference type="Proteomes" id="UP000001114"/>
    </source>
</evidence>
<dbReference type="InterPro" id="IPR013762">
    <property type="entry name" value="Integrase-like_cat_sf"/>
</dbReference>
<sequence>MALLVKHLSAAQINAAKPKDKIYYLSDGLGLRLAIKPNGTKTWLFNYTKPYIKKRTDKTIGQYPSVSLADARAKAHEFRELLAKNIDPHQNEIEKEKQERLPMSNTFSHVANEWLVYREKIGMERKDYSEKTKTDTIRRVNDAIEILGDTSFKELKLQHGLALLDAHRTRGQYTEMKKRLFVLKSIAEYAERFGYWDRNEWRYLGEDLPSPDKNKHFAAIHYKELPEFLFELRKANIHYSSLLAILWGLLNVTRASETVGAKFSDISENENLPGELVLTVQVNKGGKGARDHLIPLSRQAGKLLTFIRKNSTSDYLFPAAYKRGRLVHINPQTPNDVIKSMGAGKYKGIMTNHGMRTLFSSYCNDNRLELGLDPEIIEICLSHLNGDKVRNAYNRAEYLPYRLKTLQAWADYVELCAKGLFDEISTI</sequence>
<evidence type="ECO:0000256" key="1">
    <source>
        <dbReference type="ARBA" id="ARBA00008857"/>
    </source>
</evidence>
<accession>A6VNS1</accession>
<dbReference type="EMBL" id="CP000746">
    <property type="protein sequence ID" value="ABR74618.1"/>
    <property type="molecule type" value="Genomic_DNA"/>
</dbReference>
<dbReference type="HOGENOM" id="CLU_027562_0_0_6"/>
<evidence type="ECO:0000256" key="4">
    <source>
        <dbReference type="ARBA" id="ARBA00023172"/>
    </source>
</evidence>
<dbReference type="GO" id="GO:0006310">
    <property type="term" value="P:DNA recombination"/>
    <property type="evidence" value="ECO:0007669"/>
    <property type="project" value="UniProtKB-KW"/>
</dbReference>
<comment type="similarity">
    <text evidence="1">Belongs to the 'phage' integrase family.</text>
</comment>
<keyword evidence="4" id="KW-0233">DNA recombination</keyword>
<dbReference type="PROSITE" id="PS51898">
    <property type="entry name" value="TYR_RECOMBINASE"/>
    <property type="match status" value="1"/>
</dbReference>